<dbReference type="RefSeq" id="WP_274232946.1">
    <property type="nucleotide sequence ID" value="NZ_BAABHQ010000006.1"/>
</dbReference>
<name>A0ABP9EDE6_9PSEU</name>
<dbReference type="EMBL" id="BAABHQ010000006">
    <property type="protein sequence ID" value="GAA4875293.1"/>
    <property type="molecule type" value="Genomic_DNA"/>
</dbReference>
<evidence type="ECO:0000313" key="3">
    <source>
        <dbReference type="Proteomes" id="UP001500457"/>
    </source>
</evidence>
<comment type="caution">
    <text evidence="2">The sequence shown here is derived from an EMBL/GenBank/DDBJ whole genome shotgun (WGS) entry which is preliminary data.</text>
</comment>
<evidence type="ECO:0000313" key="2">
    <source>
        <dbReference type="EMBL" id="GAA4875293.1"/>
    </source>
</evidence>
<dbReference type="InterPro" id="IPR003737">
    <property type="entry name" value="GlcNAc_PI_deacetylase-related"/>
</dbReference>
<dbReference type="PANTHER" id="PTHR12993:SF29">
    <property type="entry name" value="BLR3841 PROTEIN"/>
    <property type="match status" value="1"/>
</dbReference>
<keyword evidence="3" id="KW-1185">Reference proteome</keyword>
<protein>
    <submittedName>
        <fullName evidence="2">PIG-L family deacetylase</fullName>
    </submittedName>
</protein>
<dbReference type="Gene3D" id="3.40.50.10320">
    <property type="entry name" value="LmbE-like"/>
    <property type="match status" value="1"/>
</dbReference>
<proteinExistence type="predicted"/>
<dbReference type="PANTHER" id="PTHR12993">
    <property type="entry name" value="N-ACETYLGLUCOSAMINYL-PHOSPHATIDYLINOSITOL DE-N-ACETYLASE-RELATED"/>
    <property type="match status" value="1"/>
</dbReference>
<accession>A0ABP9EDE6</accession>
<dbReference type="Pfam" id="PF02585">
    <property type="entry name" value="PIG-L"/>
    <property type="match status" value="1"/>
</dbReference>
<dbReference type="Proteomes" id="UP001500457">
    <property type="component" value="Unassembled WGS sequence"/>
</dbReference>
<dbReference type="SUPFAM" id="SSF102588">
    <property type="entry name" value="LmbE-like"/>
    <property type="match status" value="1"/>
</dbReference>
<keyword evidence="1" id="KW-0862">Zinc</keyword>
<evidence type="ECO:0000256" key="1">
    <source>
        <dbReference type="ARBA" id="ARBA00022833"/>
    </source>
</evidence>
<reference evidence="3" key="1">
    <citation type="journal article" date="2019" name="Int. J. Syst. Evol. Microbiol.">
        <title>The Global Catalogue of Microorganisms (GCM) 10K type strain sequencing project: providing services to taxonomists for standard genome sequencing and annotation.</title>
        <authorList>
            <consortium name="The Broad Institute Genomics Platform"/>
            <consortium name="The Broad Institute Genome Sequencing Center for Infectious Disease"/>
            <person name="Wu L."/>
            <person name="Ma J."/>
        </authorList>
    </citation>
    <scope>NUCLEOTIDE SEQUENCE [LARGE SCALE GENOMIC DNA]</scope>
    <source>
        <strain evidence="3">JCM 17983</strain>
    </source>
</reference>
<dbReference type="InterPro" id="IPR024078">
    <property type="entry name" value="LmbE-like_dom_sf"/>
</dbReference>
<organism evidence="2 3">
    <name type="scientific">Actinomycetospora straminea</name>
    <dbReference type="NCBI Taxonomy" id="663607"/>
    <lineage>
        <taxon>Bacteria</taxon>
        <taxon>Bacillati</taxon>
        <taxon>Actinomycetota</taxon>
        <taxon>Actinomycetes</taxon>
        <taxon>Pseudonocardiales</taxon>
        <taxon>Pseudonocardiaceae</taxon>
        <taxon>Actinomycetospora</taxon>
    </lineage>
</organism>
<sequence>MTGPSLKGRGTPEDVWWGPGGLGTVPVRDPLAVRPPGRVVVVAPHPDDEVLGVGGSLAVWAAHGTPVLVVAVTDGEGSHPDSPTLAPAELAERRAEERRAALEVLGIEAVVDRLRLRDAAVAADDVAERLLAVLDPGDTVLVPVAGDGHPDHDATADGGAAAAARVGAACWRYPVWLWHWARPGEVALEGARRLPLPGTAVGAKGAAIDRFTTQVAPLSDDPRDAVVLSPEVLARFRRDVEIVWGPA</sequence>
<gene>
    <name evidence="2" type="ORF">GCM10023203_26770</name>
</gene>